<dbReference type="InterPro" id="IPR029470">
    <property type="entry name" value="PDDEXK_4"/>
</dbReference>
<dbReference type="OrthoDB" id="1099676at2"/>
<sequence length="389" mass="45583">MPNNIEQLQAFLEKADIPKIKAKPKTFLGIAKQPHYENVLSNLYAFFFDVNEEHGLKDLFISTFIDIIQVKTKGQGKQFYFDDGFEVRTEVGTGEGRIDLFLANESSAIIIENKVYHNLINPLANYWALIDRIELQNKIGVVLSLRKIPYTGNENFINITHLELMEEVMRNLNIYEEQASPKFLIFLEDLHQNIKNLSLSHMKVEELELFLLNKDKINQLVKYRRNIQVHVEDEIAKACKELGGNLKLAKPKDKNRGKRLRYMISPSYKDLVITVVYGELLNEVGGQLHLIVEMRNKLLNDREQYRNIQFPAITDDVRRDDFFEIKDQNYEHFASKSYDLGLENFHDLNLFIVRKLKEDGLYSVYTHLNSYIKESRKEKQKRNPQPVEL</sequence>
<evidence type="ECO:0000313" key="1">
    <source>
        <dbReference type="EMBL" id="RZT93574.1"/>
    </source>
</evidence>
<proteinExistence type="predicted"/>
<dbReference type="EMBL" id="SHKN01000002">
    <property type="protein sequence ID" value="RZT93574.1"/>
    <property type="molecule type" value="Genomic_DNA"/>
</dbReference>
<keyword evidence="2" id="KW-1185">Reference proteome</keyword>
<gene>
    <name evidence="1" type="ORF">EV201_2747</name>
</gene>
<protein>
    <submittedName>
        <fullName evidence="1">PD-(D/E)XK nuclease superfamily protein</fullName>
    </submittedName>
</protein>
<reference evidence="1 2" key="1">
    <citation type="submission" date="2019-02" db="EMBL/GenBank/DDBJ databases">
        <title>Genomic Encyclopedia of Type Strains, Phase IV (KMG-IV): sequencing the most valuable type-strain genomes for metagenomic binning, comparative biology and taxonomic classification.</title>
        <authorList>
            <person name="Goeker M."/>
        </authorList>
    </citation>
    <scope>NUCLEOTIDE SEQUENCE [LARGE SCALE GENOMIC DNA]</scope>
    <source>
        <strain evidence="1 2">DSM 28825</strain>
    </source>
</reference>
<dbReference type="AlphaFoldDB" id="A0A4Q7VCI4"/>
<comment type="caution">
    <text evidence="1">The sequence shown here is derived from an EMBL/GenBank/DDBJ whole genome shotgun (WGS) entry which is preliminary data.</text>
</comment>
<dbReference type="Pfam" id="PF14281">
    <property type="entry name" value="PDDEXK_4"/>
    <property type="match status" value="1"/>
</dbReference>
<organism evidence="1 2">
    <name type="scientific">Ancylomarina subtilis</name>
    <dbReference type="NCBI Taxonomy" id="1639035"/>
    <lineage>
        <taxon>Bacteria</taxon>
        <taxon>Pseudomonadati</taxon>
        <taxon>Bacteroidota</taxon>
        <taxon>Bacteroidia</taxon>
        <taxon>Marinilabiliales</taxon>
        <taxon>Marinifilaceae</taxon>
        <taxon>Ancylomarina</taxon>
    </lineage>
</organism>
<evidence type="ECO:0000313" key="2">
    <source>
        <dbReference type="Proteomes" id="UP000293562"/>
    </source>
</evidence>
<dbReference type="Proteomes" id="UP000293562">
    <property type="component" value="Unassembled WGS sequence"/>
</dbReference>
<name>A0A4Q7VCI4_9BACT</name>
<accession>A0A4Q7VCI4</accession>